<evidence type="ECO:0000313" key="3">
    <source>
        <dbReference type="Proteomes" id="UP000011713"/>
    </source>
</evidence>
<accession>M4BXF6</accession>
<keyword evidence="1" id="KW-1133">Transmembrane helix</keyword>
<dbReference type="VEuPathDB" id="FungiDB:HpaG811237"/>
<dbReference type="EnsemblProtists" id="HpaT811237">
    <property type="protein sequence ID" value="HpaP811237"/>
    <property type="gene ID" value="HpaG811237"/>
</dbReference>
<keyword evidence="1" id="KW-0472">Membrane</keyword>
<protein>
    <submittedName>
        <fullName evidence="2">Uncharacterized protein</fullName>
    </submittedName>
</protein>
<dbReference type="InParanoid" id="M4BXF6"/>
<reference evidence="3" key="1">
    <citation type="journal article" date="2010" name="Science">
        <title>Signatures of adaptation to obligate biotrophy in the Hyaloperonospora arabidopsidis genome.</title>
        <authorList>
            <person name="Baxter L."/>
            <person name="Tripathy S."/>
            <person name="Ishaque N."/>
            <person name="Boot N."/>
            <person name="Cabral A."/>
            <person name="Kemen E."/>
            <person name="Thines M."/>
            <person name="Ah-Fong A."/>
            <person name="Anderson R."/>
            <person name="Badejoko W."/>
            <person name="Bittner-Eddy P."/>
            <person name="Boore J.L."/>
            <person name="Chibucos M.C."/>
            <person name="Coates M."/>
            <person name="Dehal P."/>
            <person name="Delehaunty K."/>
            <person name="Dong S."/>
            <person name="Downton P."/>
            <person name="Dumas B."/>
            <person name="Fabro G."/>
            <person name="Fronick C."/>
            <person name="Fuerstenberg S.I."/>
            <person name="Fulton L."/>
            <person name="Gaulin E."/>
            <person name="Govers F."/>
            <person name="Hughes L."/>
            <person name="Humphray S."/>
            <person name="Jiang R.H."/>
            <person name="Judelson H."/>
            <person name="Kamoun S."/>
            <person name="Kyung K."/>
            <person name="Meijer H."/>
            <person name="Minx P."/>
            <person name="Morris P."/>
            <person name="Nelson J."/>
            <person name="Phuntumart V."/>
            <person name="Qutob D."/>
            <person name="Rehmany A."/>
            <person name="Rougon-Cardoso A."/>
            <person name="Ryden P."/>
            <person name="Torto-Alalibo T."/>
            <person name="Studholme D."/>
            <person name="Wang Y."/>
            <person name="Win J."/>
            <person name="Wood J."/>
            <person name="Clifton S.W."/>
            <person name="Rogers J."/>
            <person name="Van den Ackerveken G."/>
            <person name="Jones J.D."/>
            <person name="McDowell J.M."/>
            <person name="Beynon J."/>
            <person name="Tyler B.M."/>
        </authorList>
    </citation>
    <scope>NUCLEOTIDE SEQUENCE [LARGE SCALE GENOMIC DNA]</scope>
    <source>
        <strain evidence="3">Emoy2</strain>
    </source>
</reference>
<dbReference type="eggNOG" id="ENOG502S7FR">
    <property type="taxonomic scope" value="Eukaryota"/>
</dbReference>
<dbReference type="AlphaFoldDB" id="M4BXF6"/>
<sequence length="150" mass="16760">MMSTAAHESDPLFQRSDALSSTTSNSTAPRCYGGFEQQKRAWVSTAQRSRRIRVIAGLQLLFGLLASGNYLWLSNILMIVVGGVGIVAGRSERTSWTIVFARIVLLTPHLHERFEVPGSAFSRYEMFQIVVLVLEEALFVVRFWLFGGCC</sequence>
<proteinExistence type="predicted"/>
<dbReference type="HOGENOM" id="CLU_136487_0_0_1"/>
<feature type="transmembrane region" description="Helical" evidence="1">
    <location>
        <begin position="54"/>
        <end position="73"/>
    </location>
</feature>
<reference evidence="2" key="2">
    <citation type="submission" date="2015-06" db="UniProtKB">
        <authorList>
            <consortium name="EnsemblProtists"/>
        </authorList>
    </citation>
    <scope>IDENTIFICATION</scope>
    <source>
        <strain evidence="2">Emoy2</strain>
    </source>
</reference>
<dbReference type="EMBL" id="JH598026">
    <property type="status" value="NOT_ANNOTATED_CDS"/>
    <property type="molecule type" value="Genomic_DNA"/>
</dbReference>
<evidence type="ECO:0000313" key="2">
    <source>
        <dbReference type="EnsemblProtists" id="HpaP811237"/>
    </source>
</evidence>
<dbReference type="OMA" id="PHLYERF"/>
<keyword evidence="1" id="KW-0812">Transmembrane</keyword>
<organism evidence="2 3">
    <name type="scientific">Hyaloperonospora arabidopsidis (strain Emoy2)</name>
    <name type="common">Downy mildew agent</name>
    <name type="synonym">Peronospora arabidopsidis</name>
    <dbReference type="NCBI Taxonomy" id="559515"/>
    <lineage>
        <taxon>Eukaryota</taxon>
        <taxon>Sar</taxon>
        <taxon>Stramenopiles</taxon>
        <taxon>Oomycota</taxon>
        <taxon>Peronosporomycetes</taxon>
        <taxon>Peronosporales</taxon>
        <taxon>Peronosporaceae</taxon>
        <taxon>Hyaloperonospora</taxon>
    </lineage>
</organism>
<dbReference type="Proteomes" id="UP000011713">
    <property type="component" value="Unassembled WGS sequence"/>
</dbReference>
<keyword evidence="3" id="KW-1185">Reference proteome</keyword>
<feature type="transmembrane region" description="Helical" evidence="1">
    <location>
        <begin position="126"/>
        <end position="145"/>
    </location>
</feature>
<evidence type="ECO:0000256" key="1">
    <source>
        <dbReference type="SAM" id="Phobius"/>
    </source>
</evidence>
<name>M4BXF6_HYAAE</name>